<evidence type="ECO:0000256" key="3">
    <source>
        <dbReference type="ARBA" id="ARBA00022692"/>
    </source>
</evidence>
<proteinExistence type="predicted"/>
<dbReference type="PANTHER" id="PTHR42643">
    <property type="entry name" value="IONOTROPIC RECEPTOR 20A-RELATED"/>
    <property type="match status" value="1"/>
</dbReference>
<keyword evidence="5 8" id="KW-0472">Membrane</keyword>
<dbReference type="Proteomes" id="UP001151699">
    <property type="component" value="Chromosome A"/>
</dbReference>
<evidence type="ECO:0000256" key="6">
    <source>
        <dbReference type="ARBA" id="ARBA00023170"/>
    </source>
</evidence>
<evidence type="ECO:0000313" key="9">
    <source>
        <dbReference type="EMBL" id="KAJ6646223.1"/>
    </source>
</evidence>
<dbReference type="GO" id="GO:0005886">
    <property type="term" value="C:plasma membrane"/>
    <property type="evidence" value="ECO:0007669"/>
    <property type="project" value="UniProtKB-SubCell"/>
</dbReference>
<dbReference type="PANTHER" id="PTHR42643:SF31">
    <property type="entry name" value="IONOTROPIC RECEPTOR 68B-RELATED"/>
    <property type="match status" value="1"/>
</dbReference>
<gene>
    <name evidence="9" type="ORF">Bhyg_01434</name>
</gene>
<protein>
    <recommendedName>
        <fullName evidence="11">Ionotropic glutamate receptor C-terminal domain-containing protein</fullName>
    </recommendedName>
</protein>
<keyword evidence="3 8" id="KW-0812">Transmembrane</keyword>
<comment type="caution">
    <text evidence="9">The sequence shown here is derived from an EMBL/GenBank/DDBJ whole genome shotgun (WGS) entry which is preliminary data.</text>
</comment>
<keyword evidence="4 8" id="KW-1133">Transmembrane helix</keyword>
<evidence type="ECO:0000256" key="5">
    <source>
        <dbReference type="ARBA" id="ARBA00023136"/>
    </source>
</evidence>
<dbReference type="InterPro" id="IPR052192">
    <property type="entry name" value="Insect_Ionotropic_Sensory_Rcpt"/>
</dbReference>
<evidence type="ECO:0000256" key="1">
    <source>
        <dbReference type="ARBA" id="ARBA00004651"/>
    </source>
</evidence>
<accession>A0A9Q0S6V0</accession>
<dbReference type="OrthoDB" id="8195814at2759"/>
<dbReference type="EMBL" id="WJQU01000001">
    <property type="protein sequence ID" value="KAJ6646223.1"/>
    <property type="molecule type" value="Genomic_DNA"/>
</dbReference>
<dbReference type="Gene3D" id="3.40.190.10">
    <property type="entry name" value="Periplasmic binding protein-like II"/>
    <property type="match status" value="1"/>
</dbReference>
<evidence type="ECO:0000256" key="4">
    <source>
        <dbReference type="ARBA" id="ARBA00022989"/>
    </source>
</evidence>
<evidence type="ECO:0000256" key="7">
    <source>
        <dbReference type="ARBA" id="ARBA00023180"/>
    </source>
</evidence>
<sequence length="534" mass="61091">MRSVQTFVVDQSYNEPNITHTDWFGRNSIRFKPWDNFRNATNTTKVRRTIRYYDRFQFKRKSKTARHDEPELAAFVYANSFNLIEEYLVGPPRHPFYKPRGNYILSVTEALQNDWMESAASILDKLWRDYRVLNVLIMMPCEINQQVIGFLDPFDPDPDPTVDHKLKDNWGAIKWMELDDLDLESGWLLMKGRNFKGYPFKASTFRRYPTMVESSTLPKTFLNTFYANGAKYSGGLAGFDGLVLGNLAQVHNFRTIRVASISYGALLSDNSFSGSMGDILYRYADASFNGRFIIDYGSNEIEFLHPVFADKFCVIAPSALQIPGWMAIFRCYSAEVWVGILMTVFICTGYWHFIRKAEIKLNGKFGVGKSFKINIAFTDMVMLITGGPIHSKPFRVLERIFIGSCLIFNIIIAGTFQGSLTTSFSTTAYEPEIDTLEQLDRSGLPIVSSANTIKNFFGTDNNTVGLLMSDILQFCRIRKKQRKVRTWVVSDGRISCRQMIVIIIKTFLGLLMKWYNEIENALIAQKAAKKESDG</sequence>
<comment type="subcellular location">
    <subcellularLocation>
        <location evidence="1">Cell membrane</location>
        <topology evidence="1">Multi-pass membrane protein</topology>
    </subcellularLocation>
</comment>
<keyword evidence="10" id="KW-1185">Reference proteome</keyword>
<reference evidence="9" key="1">
    <citation type="submission" date="2022-07" db="EMBL/GenBank/DDBJ databases">
        <authorList>
            <person name="Trinca V."/>
            <person name="Uliana J.V.C."/>
            <person name="Torres T.T."/>
            <person name="Ward R.J."/>
            <person name="Monesi N."/>
        </authorList>
    </citation>
    <scope>NUCLEOTIDE SEQUENCE</scope>
    <source>
        <strain evidence="9">HSMRA1968</strain>
        <tissue evidence="9">Whole embryos</tissue>
    </source>
</reference>
<organism evidence="9 10">
    <name type="scientific">Pseudolycoriella hygida</name>
    <dbReference type="NCBI Taxonomy" id="35572"/>
    <lineage>
        <taxon>Eukaryota</taxon>
        <taxon>Metazoa</taxon>
        <taxon>Ecdysozoa</taxon>
        <taxon>Arthropoda</taxon>
        <taxon>Hexapoda</taxon>
        <taxon>Insecta</taxon>
        <taxon>Pterygota</taxon>
        <taxon>Neoptera</taxon>
        <taxon>Endopterygota</taxon>
        <taxon>Diptera</taxon>
        <taxon>Nematocera</taxon>
        <taxon>Sciaroidea</taxon>
        <taxon>Sciaridae</taxon>
        <taxon>Pseudolycoriella</taxon>
    </lineage>
</organism>
<evidence type="ECO:0008006" key="11">
    <source>
        <dbReference type="Google" id="ProtNLM"/>
    </source>
</evidence>
<name>A0A9Q0S6V0_9DIPT</name>
<evidence type="ECO:0000256" key="8">
    <source>
        <dbReference type="SAM" id="Phobius"/>
    </source>
</evidence>
<evidence type="ECO:0000313" key="10">
    <source>
        <dbReference type="Proteomes" id="UP001151699"/>
    </source>
</evidence>
<evidence type="ECO:0000256" key="2">
    <source>
        <dbReference type="ARBA" id="ARBA00022475"/>
    </source>
</evidence>
<dbReference type="Gene3D" id="1.10.287.70">
    <property type="match status" value="1"/>
</dbReference>
<keyword evidence="2" id="KW-1003">Cell membrane</keyword>
<keyword evidence="6" id="KW-0675">Receptor</keyword>
<dbReference type="AlphaFoldDB" id="A0A9Q0S6V0"/>
<keyword evidence="7" id="KW-0325">Glycoprotein</keyword>
<feature type="transmembrane region" description="Helical" evidence="8">
    <location>
        <begin position="336"/>
        <end position="354"/>
    </location>
</feature>
<feature type="transmembrane region" description="Helical" evidence="8">
    <location>
        <begin position="400"/>
        <end position="420"/>
    </location>
</feature>